<evidence type="ECO:0000313" key="1">
    <source>
        <dbReference type="Proteomes" id="UP000515135"/>
    </source>
</evidence>
<dbReference type="InterPro" id="IPR052055">
    <property type="entry name" value="Hepadnavirus_pol/RT"/>
</dbReference>
<accession>A0A6P4ZYW5</accession>
<sequence>MLSDLRTSGMDFDSSAVKLLNELSVCTFVTDSPADRPTPSVADFASWHARVRQSGVPNFKSERIPVPTKLHVSAWRGLLDGFHDTVLCDFLEFGFPVNYESSAQPRVPRTNHPSALQYSSHVDRFISTELSHGATIGPLSPATFSPGLVCNPLQTVPKKASPDRRIVVDFSYPPGSSVNDGIPTGTYLGQPHRLRYPSMDDFIALVVNWAGSRIVVMCDNEASVTVLNSGRSRSPFLQTCLRNLWLCAAVGQFELRAIHIPGLENRLADHLSRWTSSNYHQNEFLRLSAHMHVCEVEVSLQHFDLLTQL</sequence>
<name>A0A6P4ZYW5_BRABE</name>
<dbReference type="AlphaFoldDB" id="A0A6P4ZYW5"/>
<dbReference type="PANTHER" id="PTHR33050:SF8">
    <property type="entry name" value="REVERSE TRANSCRIPTASE DOMAIN-CONTAINING PROTEIN"/>
    <property type="match status" value="1"/>
</dbReference>
<gene>
    <name evidence="2" type="primary">LOC109481149</name>
</gene>
<proteinExistence type="predicted"/>
<dbReference type="Proteomes" id="UP000515135">
    <property type="component" value="Unplaced"/>
</dbReference>
<dbReference type="GeneID" id="109481149"/>
<evidence type="ECO:0000313" key="2">
    <source>
        <dbReference type="RefSeq" id="XP_019639209.1"/>
    </source>
</evidence>
<organism evidence="1 2">
    <name type="scientific">Branchiostoma belcheri</name>
    <name type="common">Amphioxus</name>
    <dbReference type="NCBI Taxonomy" id="7741"/>
    <lineage>
        <taxon>Eukaryota</taxon>
        <taxon>Metazoa</taxon>
        <taxon>Chordata</taxon>
        <taxon>Cephalochordata</taxon>
        <taxon>Leptocardii</taxon>
        <taxon>Amphioxiformes</taxon>
        <taxon>Branchiostomatidae</taxon>
        <taxon>Branchiostoma</taxon>
    </lineage>
</organism>
<keyword evidence="1" id="KW-1185">Reference proteome</keyword>
<dbReference type="OrthoDB" id="5985049at2759"/>
<dbReference type="RefSeq" id="XP_019639209.1">
    <property type="nucleotide sequence ID" value="XM_019783650.1"/>
</dbReference>
<reference evidence="2" key="1">
    <citation type="submission" date="2025-08" db="UniProtKB">
        <authorList>
            <consortium name="RefSeq"/>
        </authorList>
    </citation>
    <scope>IDENTIFICATION</scope>
    <source>
        <tissue evidence="2">Gonad</tissue>
    </source>
</reference>
<protein>
    <submittedName>
        <fullName evidence="2">Uncharacterized protein LOC109481149</fullName>
    </submittedName>
</protein>
<dbReference type="KEGG" id="bbel:109481149"/>
<dbReference type="PANTHER" id="PTHR33050">
    <property type="entry name" value="REVERSE TRANSCRIPTASE DOMAIN-CONTAINING PROTEIN"/>
    <property type="match status" value="1"/>
</dbReference>